<organism evidence="1 2">
    <name type="scientific">Trichomalopsis sarcophagae</name>
    <dbReference type="NCBI Taxonomy" id="543379"/>
    <lineage>
        <taxon>Eukaryota</taxon>
        <taxon>Metazoa</taxon>
        <taxon>Ecdysozoa</taxon>
        <taxon>Arthropoda</taxon>
        <taxon>Hexapoda</taxon>
        <taxon>Insecta</taxon>
        <taxon>Pterygota</taxon>
        <taxon>Neoptera</taxon>
        <taxon>Endopterygota</taxon>
        <taxon>Hymenoptera</taxon>
        <taxon>Apocrita</taxon>
        <taxon>Proctotrupomorpha</taxon>
        <taxon>Chalcidoidea</taxon>
        <taxon>Pteromalidae</taxon>
        <taxon>Pteromalinae</taxon>
        <taxon>Trichomalopsis</taxon>
    </lineage>
</organism>
<dbReference type="Proteomes" id="UP000215335">
    <property type="component" value="Unassembled WGS sequence"/>
</dbReference>
<dbReference type="EMBL" id="NNAY01004783">
    <property type="protein sequence ID" value="OXU17420.1"/>
    <property type="molecule type" value="Genomic_DNA"/>
</dbReference>
<protein>
    <submittedName>
        <fullName evidence="1">Uncharacterized protein</fullName>
    </submittedName>
</protein>
<keyword evidence="2" id="KW-1185">Reference proteome</keyword>
<evidence type="ECO:0000313" key="2">
    <source>
        <dbReference type="Proteomes" id="UP000215335"/>
    </source>
</evidence>
<comment type="caution">
    <text evidence="1">The sequence shown here is derived from an EMBL/GenBank/DDBJ whole genome shotgun (WGS) entry which is preliminary data.</text>
</comment>
<name>A0A232EGD3_9HYME</name>
<gene>
    <name evidence="1" type="ORF">TSAR_002049</name>
</gene>
<dbReference type="AlphaFoldDB" id="A0A232EGD3"/>
<evidence type="ECO:0000313" key="1">
    <source>
        <dbReference type="EMBL" id="OXU17420.1"/>
    </source>
</evidence>
<reference evidence="1 2" key="1">
    <citation type="journal article" date="2017" name="Curr. Biol.">
        <title>The Evolution of Venom by Co-option of Single-Copy Genes.</title>
        <authorList>
            <person name="Martinson E.O."/>
            <person name="Mrinalini"/>
            <person name="Kelkar Y.D."/>
            <person name="Chang C.H."/>
            <person name="Werren J.H."/>
        </authorList>
    </citation>
    <scope>NUCLEOTIDE SEQUENCE [LARGE SCALE GENOMIC DNA]</scope>
    <source>
        <strain evidence="1 2">Alberta</strain>
        <tissue evidence="1">Whole body</tissue>
    </source>
</reference>
<feature type="non-terminal residue" evidence="1">
    <location>
        <position position="452"/>
    </location>
</feature>
<proteinExistence type="predicted"/>
<accession>A0A232EGD3</accession>
<sequence length="452" mass="52330">MNSFVKDKLTEWGFSDIIIYFHRIDENKFERLTDIEIDSIIVEDDTRNLFKRYFNAYKKLQDKQLSKVTTKNDVVPFVDVTNEIQIATAESVLSTNSPKNVTVDNENVESLIYADLSNVTYQEKENGSTNVNVSQSKPAEVKKIVVSYTEALEKFKEVDQSYSQIQKNHSLYKLLRNDDNSCMGQIILFAYSQKEDIREFRTNLCQIIIAKEMKDSVNTSYPFIINTKRFEELSGDIVKLFPKENIKLYFEQGYYLNDKSSKAGTKRVNTSGLLYHEYQQQRDWKRRAGLITSLAQKASGKSEAARKEVFQQDLTILVQKPESIDSEKEKNIIKVWQGTYIHRHGRAYCDKKGASIIESFGVLQTDLAPILISEDFKQKFNHIDSLKSKEDVQLNDLLSNNWTKVADQIIKLARTLCNEKKLLKDTENQEFEIPNYSDITDICNKNLKINND</sequence>